<dbReference type="AlphaFoldDB" id="A0A2X4WD48"/>
<reference evidence="3 4" key="1">
    <citation type="submission" date="2018-06" db="EMBL/GenBank/DDBJ databases">
        <authorList>
            <consortium name="Pathogen Informatics"/>
            <person name="Doyle S."/>
        </authorList>
    </citation>
    <scope>NUCLEOTIDE SEQUENCE [LARGE SCALE GENOMIC DNA]</scope>
    <source>
        <strain evidence="3 4">NCTC4824</strain>
    </source>
</reference>
<name>A0A2X4WD48_LEDLE</name>
<evidence type="ECO:0000256" key="1">
    <source>
        <dbReference type="ARBA" id="ARBA00022801"/>
    </source>
</evidence>
<dbReference type="InterPro" id="IPR005135">
    <property type="entry name" value="Endo/exonuclease/phosphatase"/>
</dbReference>
<keyword evidence="3" id="KW-0540">Nuclease</keyword>
<evidence type="ECO:0000313" key="3">
    <source>
        <dbReference type="EMBL" id="SQI60659.1"/>
    </source>
</evidence>
<sequence length="263" mass="30455">MKLLTINVHAWQEHNQLEKINELARVIHMNRYDAIALQEASQHREVDIVYDSIRKDNYALLLQQALAKLGSSDFNLFWEATHYGYDIYEEGLALLVRHPVVNYDSFYITESSSLDFWKSRKIVGITIQLNKQMISLYSCHLGWWEDKEESYTRQVDNLLKKAEKHEKFLLLGDFNAASNKKNEGYDYLLSKGLYDTHVLAHEKSGEFTIQGDIAGWDGNKAGLKIDYIFANWQAGVRHSHIIFDGNNEPIISDHYGIELELSI</sequence>
<dbReference type="InterPro" id="IPR036691">
    <property type="entry name" value="Endo/exonu/phosph_ase_sf"/>
</dbReference>
<keyword evidence="4" id="KW-1185">Reference proteome</keyword>
<dbReference type="GO" id="GO:0004519">
    <property type="term" value="F:endonuclease activity"/>
    <property type="evidence" value="ECO:0007669"/>
    <property type="project" value="UniProtKB-KW"/>
</dbReference>
<evidence type="ECO:0000313" key="4">
    <source>
        <dbReference type="Proteomes" id="UP000249134"/>
    </source>
</evidence>
<keyword evidence="3" id="KW-0255">Endonuclease</keyword>
<gene>
    <name evidence="3" type="ORF">NCTC4824_02878</name>
</gene>
<dbReference type="SUPFAM" id="SSF56219">
    <property type="entry name" value="DNase I-like"/>
    <property type="match status" value="1"/>
</dbReference>
<proteinExistence type="predicted"/>
<dbReference type="EMBL" id="LS483476">
    <property type="protein sequence ID" value="SQI60659.1"/>
    <property type="molecule type" value="Genomic_DNA"/>
</dbReference>
<evidence type="ECO:0000259" key="2">
    <source>
        <dbReference type="Pfam" id="PF03372"/>
    </source>
</evidence>
<keyword evidence="3" id="KW-0269">Exonuclease</keyword>
<dbReference type="RefSeq" id="WP_066140262.1">
    <property type="nucleotide sequence ID" value="NZ_CBCSGM010000001.1"/>
</dbReference>
<dbReference type="Pfam" id="PF03372">
    <property type="entry name" value="Exo_endo_phos"/>
    <property type="match status" value="1"/>
</dbReference>
<accession>A0A2X4WD48</accession>
<dbReference type="STRING" id="1348624.GCA_001591545_01926"/>
<organism evidence="3 4">
    <name type="scientific">Lederbergia lenta</name>
    <name type="common">Bacillus lentus</name>
    <dbReference type="NCBI Taxonomy" id="1467"/>
    <lineage>
        <taxon>Bacteria</taxon>
        <taxon>Bacillati</taxon>
        <taxon>Bacillota</taxon>
        <taxon>Bacilli</taxon>
        <taxon>Bacillales</taxon>
        <taxon>Bacillaceae</taxon>
        <taxon>Lederbergia</taxon>
    </lineage>
</organism>
<feature type="domain" description="Endonuclease/exonuclease/phosphatase" evidence="2">
    <location>
        <begin position="20"/>
        <end position="254"/>
    </location>
</feature>
<dbReference type="GO" id="GO:0004527">
    <property type="term" value="F:exonuclease activity"/>
    <property type="evidence" value="ECO:0007669"/>
    <property type="project" value="UniProtKB-KW"/>
</dbReference>
<dbReference type="CDD" id="cd09079">
    <property type="entry name" value="RgfB-like"/>
    <property type="match status" value="1"/>
</dbReference>
<dbReference type="PANTHER" id="PTHR15822:SF23">
    <property type="entry name" value="ENDONUCLEASE_EXONUCLEASE_PHOSPHATASE FAMILY PROTEIN"/>
    <property type="match status" value="1"/>
</dbReference>
<dbReference type="Gene3D" id="3.60.10.10">
    <property type="entry name" value="Endonuclease/exonuclease/phosphatase"/>
    <property type="match status" value="1"/>
</dbReference>
<dbReference type="KEGG" id="blen:NCTC4824_02878"/>
<dbReference type="Proteomes" id="UP000249134">
    <property type="component" value="Chromosome 1"/>
</dbReference>
<dbReference type="PANTHER" id="PTHR15822">
    <property type="entry name" value="TRAF AND TNF RECEPTOR-ASSOCIATED PROTEIN"/>
    <property type="match status" value="1"/>
</dbReference>
<dbReference type="InterPro" id="IPR051547">
    <property type="entry name" value="TDP2-like"/>
</dbReference>
<keyword evidence="1" id="KW-0378">Hydrolase</keyword>
<protein>
    <submittedName>
        <fullName evidence="3">Endonuclease/exonuclease/phosphatase family protein</fullName>
    </submittedName>
</protein>